<proteinExistence type="predicted"/>
<dbReference type="Proteomes" id="UP000054018">
    <property type="component" value="Unassembled WGS sequence"/>
</dbReference>
<sequence>MKSCLAHPLIPTLSSRGGTFENPVHVGVLPGRCFFTKICTQGIMRNLGPQYQEVRWSTSPSCLIKGDVFDIPAIFSLPGGAQDFNRGMRPLRSHQRHTPCLSILRCRGTCLQIVHLNVVTASQLGLDSPASRRPIFLCQVGDSIDDYQSQREDVTFSRSIISKVIMGRMELNKR</sequence>
<name>A0A0C9YUL0_9AGAM</name>
<reference evidence="1 2" key="1">
    <citation type="submission" date="2014-04" db="EMBL/GenBank/DDBJ databases">
        <authorList>
            <consortium name="DOE Joint Genome Institute"/>
            <person name="Kuo A."/>
            <person name="Kohler A."/>
            <person name="Costa M.D."/>
            <person name="Nagy L.G."/>
            <person name="Floudas D."/>
            <person name="Copeland A."/>
            <person name="Barry K.W."/>
            <person name="Cichocki N."/>
            <person name="Veneault-Fourrey C."/>
            <person name="LaButti K."/>
            <person name="Lindquist E.A."/>
            <person name="Lipzen A."/>
            <person name="Lundell T."/>
            <person name="Morin E."/>
            <person name="Murat C."/>
            <person name="Sun H."/>
            <person name="Tunlid A."/>
            <person name="Henrissat B."/>
            <person name="Grigoriev I.V."/>
            <person name="Hibbett D.S."/>
            <person name="Martin F."/>
            <person name="Nordberg H.P."/>
            <person name="Cantor M.N."/>
            <person name="Hua S.X."/>
        </authorList>
    </citation>
    <scope>NUCLEOTIDE SEQUENCE [LARGE SCALE GENOMIC DNA]</scope>
    <source>
        <strain evidence="1 2">441</strain>
    </source>
</reference>
<dbReference type="HOGENOM" id="CLU_1540677_0_0_1"/>
<keyword evidence="2" id="KW-1185">Reference proteome</keyword>
<accession>A0A0C9YUL0</accession>
<gene>
    <name evidence="1" type="ORF">PISMIDRAFT_550927</name>
</gene>
<organism evidence="1 2">
    <name type="scientific">Pisolithus microcarpus 441</name>
    <dbReference type="NCBI Taxonomy" id="765257"/>
    <lineage>
        <taxon>Eukaryota</taxon>
        <taxon>Fungi</taxon>
        <taxon>Dikarya</taxon>
        <taxon>Basidiomycota</taxon>
        <taxon>Agaricomycotina</taxon>
        <taxon>Agaricomycetes</taxon>
        <taxon>Agaricomycetidae</taxon>
        <taxon>Boletales</taxon>
        <taxon>Sclerodermatineae</taxon>
        <taxon>Pisolithaceae</taxon>
        <taxon>Pisolithus</taxon>
    </lineage>
</organism>
<dbReference type="AlphaFoldDB" id="A0A0C9YUL0"/>
<evidence type="ECO:0000313" key="2">
    <source>
        <dbReference type="Proteomes" id="UP000054018"/>
    </source>
</evidence>
<reference evidence="2" key="2">
    <citation type="submission" date="2015-01" db="EMBL/GenBank/DDBJ databases">
        <title>Evolutionary Origins and Diversification of the Mycorrhizal Mutualists.</title>
        <authorList>
            <consortium name="DOE Joint Genome Institute"/>
            <consortium name="Mycorrhizal Genomics Consortium"/>
            <person name="Kohler A."/>
            <person name="Kuo A."/>
            <person name="Nagy L.G."/>
            <person name="Floudas D."/>
            <person name="Copeland A."/>
            <person name="Barry K.W."/>
            <person name="Cichocki N."/>
            <person name="Veneault-Fourrey C."/>
            <person name="LaButti K."/>
            <person name="Lindquist E.A."/>
            <person name="Lipzen A."/>
            <person name="Lundell T."/>
            <person name="Morin E."/>
            <person name="Murat C."/>
            <person name="Riley R."/>
            <person name="Ohm R."/>
            <person name="Sun H."/>
            <person name="Tunlid A."/>
            <person name="Henrissat B."/>
            <person name="Grigoriev I.V."/>
            <person name="Hibbett D.S."/>
            <person name="Martin F."/>
        </authorList>
    </citation>
    <scope>NUCLEOTIDE SEQUENCE [LARGE SCALE GENOMIC DNA]</scope>
    <source>
        <strain evidence="2">441</strain>
    </source>
</reference>
<protein>
    <submittedName>
        <fullName evidence="1">Uncharacterized protein</fullName>
    </submittedName>
</protein>
<dbReference type="EMBL" id="KN833691">
    <property type="protein sequence ID" value="KIK28720.1"/>
    <property type="molecule type" value="Genomic_DNA"/>
</dbReference>
<evidence type="ECO:0000313" key="1">
    <source>
        <dbReference type="EMBL" id="KIK28720.1"/>
    </source>
</evidence>